<dbReference type="AlphaFoldDB" id="A0A2N1JDQ9"/>
<dbReference type="GO" id="GO:0005770">
    <property type="term" value="C:late endosome"/>
    <property type="evidence" value="ECO:0007669"/>
    <property type="project" value="TreeGrafter"/>
</dbReference>
<evidence type="ECO:0000256" key="3">
    <source>
        <dbReference type="PROSITE-ProRule" id="PRU01006"/>
    </source>
</evidence>
<dbReference type="EMBL" id="KZ454988">
    <property type="protein sequence ID" value="PKI84685.1"/>
    <property type="molecule type" value="Genomic_DNA"/>
</dbReference>
<dbReference type="PANTHER" id="PTHR12616:SF1">
    <property type="entry name" value="VACUOLAR PROTEIN SORTING-ASSOCIATED PROTEIN 41 HOMOLOG"/>
    <property type="match status" value="1"/>
</dbReference>
<dbReference type="OrthoDB" id="244107at2759"/>
<feature type="compositionally biased region" description="Polar residues" evidence="4">
    <location>
        <begin position="45"/>
        <end position="59"/>
    </location>
</feature>
<dbReference type="Pfam" id="PF23411">
    <property type="entry name" value="Beta-prop_Vps41"/>
    <property type="match status" value="1"/>
</dbReference>
<keyword evidence="2" id="KW-0653">Protein transport</keyword>
<dbReference type="STRING" id="2020962.A0A2N1JDQ9"/>
<dbReference type="GO" id="GO:0030897">
    <property type="term" value="C:HOPS complex"/>
    <property type="evidence" value="ECO:0007669"/>
    <property type="project" value="TreeGrafter"/>
</dbReference>
<dbReference type="InterPro" id="IPR057780">
    <property type="entry name" value="Beta-prop_Vps41"/>
</dbReference>
<dbReference type="Pfam" id="PF23556">
    <property type="entry name" value="TPR_Vps41"/>
    <property type="match status" value="1"/>
</dbReference>
<sequence length="989" mass="109962">MSALQLGVQRPCDVSMVVERNVRNSATLSKAHPATEKDVEGVSDASASDTETLSELQSLHTDEQDGDGMREDCDASSDVSDEEPTFIYENIGWSIKDILAKDSISAFAISEEYIGVGMQSGMIYVLSKEGVLQRGFSFHTAAVHSLVFDASGKFISSAGMDGYVTIAALHSSEQYRFNIGRPVRSVALEPNFAMKSTRALACGGLNGALVYSEKGWFGHKETVLHSGEGPVWNIAWHGRWIAWANDCGVRIMDASSHEIITKIPKQSLSIRTELARCTLQWRDDTTLLIAQGDHIMVAYIREKAPKATEHAIGLGALITGSPAAAFHVEITDIFQMDCLVSGLGLYDDQFLILAYTLSEDALHVLHDESVGKAPLSGANPELRTVNMYGDEQSNETIAFRDAERWQCNDYHLCTSTERVYDPVQKSDTTRPVFFLASPSQVTLARPRGMRDHIDWLVRQRKYRPALDALDALGAQDAKDLGYDVGSLGLEYLLYLIDELGDYNAAAQLFPLLLRTNVNAWEDMVLLYLERGQLPAVLSVIPTDKVILSPVVYEMVLARLLHTNETLLLATLQLWPSRLYSTQAVAAAVNDRPVRSATLLLCLAQLYLADHQPGKALEYLLELRDPTAFTLIAEHNLFTDVQNKLATLVELDQDLAGTLQPTSSLVMPLLVDNLHAVPTQRVMAQLTRFKWHRYLYLDALAARDPHLVESYANTLIELYAEYNYSKLLPFLRTMSNVYSFEKAFQICKTRDYVPEMIFLLGKTGDARGALNLIIERLHDVRMAIDFVKQQEDAELWDQLLLYAQHQPAFIRGLLEYVGGEIDPVRIIQLIGPGLKIDGLRPALVKVLQNIHMQHSLLDGCKAVLNRAAKEMVHHFQAAENAAQYCDAHTLCVVCNTPLLGNGQTILLFLCGDATHLTCVAPDAVPRSSVPVFPPVLQTQTQMHAQEAEPWLDADVDCAAQLCSHIPHDRIVQTFAQQTRELVQHWLPCLC</sequence>
<dbReference type="PANTHER" id="PTHR12616">
    <property type="entry name" value="VACUOLAR PROTEIN SORTING VPS41"/>
    <property type="match status" value="1"/>
</dbReference>
<dbReference type="Gene3D" id="1.25.40.10">
    <property type="entry name" value="Tetratricopeptide repeat domain"/>
    <property type="match status" value="1"/>
</dbReference>
<name>A0A2N1JDQ9_9BASI</name>
<accession>A0A2N1JDQ9</accession>
<dbReference type="PROSITE" id="PS50236">
    <property type="entry name" value="CHCR"/>
    <property type="match status" value="1"/>
</dbReference>
<feature type="region of interest" description="Disordered" evidence="4">
    <location>
        <begin position="27"/>
        <end position="81"/>
    </location>
</feature>
<dbReference type="GO" id="GO:0016236">
    <property type="term" value="P:macroautophagy"/>
    <property type="evidence" value="ECO:0007669"/>
    <property type="project" value="TreeGrafter"/>
</dbReference>
<dbReference type="InterPro" id="IPR036322">
    <property type="entry name" value="WD40_repeat_dom_sf"/>
</dbReference>
<dbReference type="InterPro" id="IPR000547">
    <property type="entry name" value="Clathrin_H-chain/VPS_repeat"/>
</dbReference>
<reference evidence="6 7" key="1">
    <citation type="submission" date="2017-10" db="EMBL/GenBank/DDBJ databases">
        <title>A novel species of cold-tolerant Malassezia isolated from bats.</title>
        <authorList>
            <person name="Lorch J.M."/>
            <person name="Palmer J.M."/>
            <person name="Vanderwolf K.J."/>
            <person name="Schmidt K.Z."/>
            <person name="Verant M.L."/>
            <person name="Weller T.J."/>
            <person name="Blehert D.S."/>
        </authorList>
    </citation>
    <scope>NUCLEOTIDE SEQUENCE [LARGE SCALE GENOMIC DNA]</scope>
    <source>
        <strain evidence="6 7">NWHC:44797-103</strain>
    </source>
</reference>
<gene>
    <name evidence="6" type="primary">VPS41</name>
    <name evidence="6" type="ORF">MVES_000942</name>
</gene>
<evidence type="ECO:0000313" key="7">
    <source>
        <dbReference type="Proteomes" id="UP000232875"/>
    </source>
</evidence>
<dbReference type="SMART" id="SM00299">
    <property type="entry name" value="CLH"/>
    <property type="match status" value="1"/>
</dbReference>
<evidence type="ECO:0000259" key="5">
    <source>
        <dbReference type="Pfam" id="PF23411"/>
    </source>
</evidence>
<keyword evidence="1" id="KW-0813">Transport</keyword>
<evidence type="ECO:0000313" key="6">
    <source>
        <dbReference type="EMBL" id="PKI84685.1"/>
    </source>
</evidence>
<dbReference type="Proteomes" id="UP000232875">
    <property type="component" value="Unassembled WGS sequence"/>
</dbReference>
<dbReference type="Gene3D" id="2.130.10.10">
    <property type="entry name" value="YVTN repeat-like/Quinoprotein amine dehydrogenase"/>
    <property type="match status" value="1"/>
</dbReference>
<evidence type="ECO:0000256" key="4">
    <source>
        <dbReference type="SAM" id="MobiDB-lite"/>
    </source>
</evidence>
<dbReference type="InterPro" id="IPR015943">
    <property type="entry name" value="WD40/YVTN_repeat-like_dom_sf"/>
</dbReference>
<organism evidence="6 7">
    <name type="scientific">Malassezia vespertilionis</name>
    <dbReference type="NCBI Taxonomy" id="2020962"/>
    <lineage>
        <taxon>Eukaryota</taxon>
        <taxon>Fungi</taxon>
        <taxon>Dikarya</taxon>
        <taxon>Basidiomycota</taxon>
        <taxon>Ustilaginomycotina</taxon>
        <taxon>Malasseziomycetes</taxon>
        <taxon>Malasseziales</taxon>
        <taxon>Malasseziaceae</taxon>
        <taxon>Malassezia</taxon>
    </lineage>
</organism>
<evidence type="ECO:0000256" key="2">
    <source>
        <dbReference type="ARBA" id="ARBA00022927"/>
    </source>
</evidence>
<dbReference type="GO" id="GO:0034058">
    <property type="term" value="P:endosomal vesicle fusion"/>
    <property type="evidence" value="ECO:0007669"/>
    <property type="project" value="TreeGrafter"/>
</dbReference>
<feature type="repeat" description="CHCR" evidence="3">
    <location>
        <begin position="669"/>
        <end position="811"/>
    </location>
</feature>
<feature type="compositionally biased region" description="Basic and acidic residues" evidence="4">
    <location>
        <begin position="60"/>
        <end position="73"/>
    </location>
</feature>
<proteinExistence type="predicted"/>
<dbReference type="InterPro" id="IPR011990">
    <property type="entry name" value="TPR-like_helical_dom_sf"/>
</dbReference>
<feature type="domain" description="Vps41 beta-propeller" evidence="5">
    <location>
        <begin position="88"/>
        <end position="416"/>
    </location>
</feature>
<dbReference type="SUPFAM" id="SSF50978">
    <property type="entry name" value="WD40 repeat-like"/>
    <property type="match status" value="1"/>
</dbReference>
<dbReference type="GO" id="GO:0009267">
    <property type="term" value="P:cellular response to starvation"/>
    <property type="evidence" value="ECO:0007669"/>
    <property type="project" value="TreeGrafter"/>
</dbReference>
<dbReference type="GO" id="GO:0006623">
    <property type="term" value="P:protein targeting to vacuole"/>
    <property type="evidence" value="ECO:0007669"/>
    <property type="project" value="InterPro"/>
</dbReference>
<keyword evidence="7" id="KW-1185">Reference proteome</keyword>
<evidence type="ECO:0000256" key="1">
    <source>
        <dbReference type="ARBA" id="ARBA00022448"/>
    </source>
</evidence>
<dbReference type="InterPro" id="IPR045111">
    <property type="entry name" value="Vps41/Vps8"/>
</dbReference>
<protein>
    <submittedName>
        <fullName evidence="6">Vps41p</fullName>
    </submittedName>
</protein>